<reference evidence="1" key="1">
    <citation type="journal article" date="2020" name="Nature">
        <title>Giant virus diversity and host interactions through global metagenomics.</title>
        <authorList>
            <person name="Schulz F."/>
            <person name="Roux S."/>
            <person name="Paez-Espino D."/>
            <person name="Jungbluth S."/>
            <person name="Walsh D.A."/>
            <person name="Denef V.J."/>
            <person name="McMahon K.D."/>
            <person name="Konstantinidis K.T."/>
            <person name="Eloe-Fadrosh E.A."/>
            <person name="Kyrpides N.C."/>
            <person name="Woyke T."/>
        </authorList>
    </citation>
    <scope>NUCLEOTIDE SEQUENCE</scope>
    <source>
        <strain evidence="1">GVMAG-S-3300010158-109</strain>
    </source>
</reference>
<protein>
    <submittedName>
        <fullName evidence="1">Uncharacterized protein</fullName>
    </submittedName>
</protein>
<dbReference type="EMBL" id="MN740868">
    <property type="protein sequence ID" value="QHU15810.1"/>
    <property type="molecule type" value="Genomic_DNA"/>
</dbReference>
<name>A0A6C0KGK7_9ZZZZ</name>
<evidence type="ECO:0000313" key="1">
    <source>
        <dbReference type="EMBL" id="QHU15810.1"/>
    </source>
</evidence>
<proteinExistence type="predicted"/>
<organism evidence="1">
    <name type="scientific">viral metagenome</name>
    <dbReference type="NCBI Taxonomy" id="1070528"/>
    <lineage>
        <taxon>unclassified sequences</taxon>
        <taxon>metagenomes</taxon>
        <taxon>organismal metagenomes</taxon>
    </lineage>
</organism>
<dbReference type="AlphaFoldDB" id="A0A6C0KGK7"/>
<sequence length="95" mass="10375">MATNPEFTKNAGCPYASLSTYYHKPAVVQNKAEKPVFAVPEFGSVGYNVAIAKAAAESTCHAWRESNQWDGRVLSQNAYPQCSSNADCTAYSSRY</sequence>
<accession>A0A6C0KGK7</accession>